<feature type="repeat" description="ANK" evidence="3">
    <location>
        <begin position="104"/>
        <end position="136"/>
    </location>
</feature>
<keyword evidence="1" id="KW-0677">Repeat</keyword>
<dbReference type="Gene3D" id="1.25.40.20">
    <property type="entry name" value="Ankyrin repeat-containing domain"/>
    <property type="match status" value="2"/>
</dbReference>
<evidence type="ECO:0000313" key="4">
    <source>
        <dbReference type="EMBL" id="HIT76532.1"/>
    </source>
</evidence>
<accession>A0A9D1KP67</accession>
<dbReference type="EMBL" id="DVLP01000386">
    <property type="protein sequence ID" value="HIT76532.1"/>
    <property type="molecule type" value="Genomic_DNA"/>
</dbReference>
<dbReference type="InterPro" id="IPR002110">
    <property type="entry name" value="Ankyrin_rpt"/>
</dbReference>
<evidence type="ECO:0000256" key="1">
    <source>
        <dbReference type="ARBA" id="ARBA00022737"/>
    </source>
</evidence>
<dbReference type="SMART" id="SM00248">
    <property type="entry name" value="ANK"/>
    <property type="match status" value="3"/>
</dbReference>
<evidence type="ECO:0000256" key="2">
    <source>
        <dbReference type="ARBA" id="ARBA00023043"/>
    </source>
</evidence>
<dbReference type="SUPFAM" id="SSF48403">
    <property type="entry name" value="Ankyrin repeat"/>
    <property type="match status" value="1"/>
</dbReference>
<proteinExistence type="predicted"/>
<dbReference type="Pfam" id="PF12796">
    <property type="entry name" value="Ank_2"/>
    <property type="match status" value="1"/>
</dbReference>
<gene>
    <name evidence="4" type="ORF">IAA98_13185</name>
</gene>
<dbReference type="InterPro" id="IPR036770">
    <property type="entry name" value="Ankyrin_rpt-contain_sf"/>
</dbReference>
<reference evidence="4" key="2">
    <citation type="journal article" date="2021" name="PeerJ">
        <title>Extensive microbial diversity within the chicken gut microbiome revealed by metagenomics and culture.</title>
        <authorList>
            <person name="Gilroy R."/>
            <person name="Ravi A."/>
            <person name="Getino M."/>
            <person name="Pursley I."/>
            <person name="Horton D.L."/>
            <person name="Alikhan N.F."/>
            <person name="Baker D."/>
            <person name="Gharbi K."/>
            <person name="Hall N."/>
            <person name="Watson M."/>
            <person name="Adriaenssens E.M."/>
            <person name="Foster-Nyarko E."/>
            <person name="Jarju S."/>
            <person name="Secka A."/>
            <person name="Antonio M."/>
            <person name="Oren A."/>
            <person name="Chaudhuri R.R."/>
            <person name="La Ragione R."/>
            <person name="Hildebrand F."/>
            <person name="Pallen M.J."/>
        </authorList>
    </citation>
    <scope>NUCLEOTIDE SEQUENCE</scope>
    <source>
        <strain evidence="4">ChiGjej1B1-24693</strain>
    </source>
</reference>
<dbReference type="PANTHER" id="PTHR24198:SF165">
    <property type="entry name" value="ANKYRIN REPEAT-CONTAINING PROTEIN-RELATED"/>
    <property type="match status" value="1"/>
</dbReference>
<dbReference type="PROSITE" id="PS50297">
    <property type="entry name" value="ANK_REP_REGION"/>
    <property type="match status" value="1"/>
</dbReference>
<evidence type="ECO:0000313" key="5">
    <source>
        <dbReference type="Proteomes" id="UP000886842"/>
    </source>
</evidence>
<evidence type="ECO:0000256" key="3">
    <source>
        <dbReference type="PROSITE-ProRule" id="PRU00023"/>
    </source>
</evidence>
<dbReference type="AlphaFoldDB" id="A0A9D1KP67"/>
<dbReference type="PROSITE" id="PS50088">
    <property type="entry name" value="ANK_REPEAT"/>
    <property type="match status" value="2"/>
</dbReference>
<comment type="caution">
    <text evidence="4">The sequence shown here is derived from an EMBL/GenBank/DDBJ whole genome shotgun (WGS) entry which is preliminary data.</text>
</comment>
<protein>
    <submittedName>
        <fullName evidence="4">Ankyrin repeat domain-containing protein</fullName>
    </submittedName>
</protein>
<organism evidence="4 5">
    <name type="scientific">Candidatus Avipropionibacterium avicola</name>
    <dbReference type="NCBI Taxonomy" id="2840701"/>
    <lineage>
        <taxon>Bacteria</taxon>
        <taxon>Bacillati</taxon>
        <taxon>Actinomycetota</taxon>
        <taxon>Actinomycetes</taxon>
        <taxon>Propionibacteriales</taxon>
        <taxon>Propionibacteriaceae</taxon>
        <taxon>Propionibacteriaceae incertae sedis</taxon>
        <taxon>Candidatus Avipropionibacterium</taxon>
    </lineage>
</organism>
<dbReference type="Proteomes" id="UP000886842">
    <property type="component" value="Unassembled WGS sequence"/>
</dbReference>
<reference evidence="4" key="1">
    <citation type="submission" date="2020-10" db="EMBL/GenBank/DDBJ databases">
        <authorList>
            <person name="Gilroy R."/>
        </authorList>
    </citation>
    <scope>NUCLEOTIDE SEQUENCE</scope>
    <source>
        <strain evidence="4">ChiGjej1B1-24693</strain>
    </source>
</reference>
<feature type="repeat" description="ANK" evidence="3">
    <location>
        <begin position="71"/>
        <end position="103"/>
    </location>
</feature>
<keyword evidence="2 3" id="KW-0040">ANK repeat</keyword>
<name>A0A9D1KP67_9ACTN</name>
<sequence>MARKRKTLPRDFDDLLRTAPLEDLIAVFDRCEIEATGGYGKSTAIGFVDCPDELITWLVEQGAQVDAPASNGATPLWTRASYGRAAQIPLLLSLGADPEHRTRGGQTPLHAAAGNKAPSAVQALLQAGVEVDARTDRGHTPLQVGLIGTENASIAAMAEVAVLLIDAGAEIDDSMRPVVERIGEQFEFHREAFNPDLLEKTDAGLQQLYRLFGAAEAPTREIHDGVSPIVVPEGRWQDQYNALWDLLVPSSGPALSAQGEAIRIAGRVHDEVFRNGGANWDRDYRRMLQTLVQLCGSGEPLTEAESDELEELTHQFDRGSAPDEVLNRIDELAVTWVRRNPTPISLGPVAYRR</sequence>
<dbReference type="PANTHER" id="PTHR24198">
    <property type="entry name" value="ANKYRIN REPEAT AND PROTEIN KINASE DOMAIN-CONTAINING PROTEIN"/>
    <property type="match status" value="1"/>
</dbReference>